<reference evidence="2 3" key="1">
    <citation type="submission" date="2019-03" db="EMBL/GenBank/DDBJ databases">
        <title>Genomic Encyclopedia of Type Strains, Phase IV (KMG-IV): sequencing the most valuable type-strain genomes for metagenomic binning, comparative biology and taxonomic classification.</title>
        <authorList>
            <person name="Goeker M."/>
        </authorList>
    </citation>
    <scope>NUCLEOTIDE SEQUENCE [LARGE SCALE GENOMIC DNA]</scope>
    <source>
        <strain evidence="2 3">DSM 100059</strain>
    </source>
</reference>
<dbReference type="InterPro" id="IPR027417">
    <property type="entry name" value="P-loop_NTPase"/>
</dbReference>
<dbReference type="Proteomes" id="UP000294498">
    <property type="component" value="Unassembled WGS sequence"/>
</dbReference>
<dbReference type="InterPro" id="IPR003959">
    <property type="entry name" value="ATPase_AAA_core"/>
</dbReference>
<dbReference type="Pfam" id="PF13304">
    <property type="entry name" value="AAA_21"/>
    <property type="match status" value="1"/>
</dbReference>
<evidence type="ECO:0000313" key="3">
    <source>
        <dbReference type="Proteomes" id="UP000294498"/>
    </source>
</evidence>
<dbReference type="Gene3D" id="3.40.50.300">
    <property type="entry name" value="P-loop containing nucleotide triphosphate hydrolases"/>
    <property type="match status" value="1"/>
</dbReference>
<evidence type="ECO:0000313" key="2">
    <source>
        <dbReference type="EMBL" id="TDX01799.1"/>
    </source>
</evidence>
<dbReference type="PANTHER" id="PTHR43581:SF4">
    <property type="entry name" value="ATP_GTP PHOSPHATASE"/>
    <property type="match status" value="1"/>
</dbReference>
<dbReference type="AlphaFoldDB" id="A0A4R8DUF9"/>
<gene>
    <name evidence="2" type="ORF">EDB95_2842</name>
</gene>
<dbReference type="GO" id="GO:0005524">
    <property type="term" value="F:ATP binding"/>
    <property type="evidence" value="ECO:0007669"/>
    <property type="project" value="InterPro"/>
</dbReference>
<dbReference type="InterPro" id="IPR051396">
    <property type="entry name" value="Bact_Antivir_Def_Nuclease"/>
</dbReference>
<name>A0A4R8DUF9_9BACT</name>
<evidence type="ECO:0000259" key="1">
    <source>
        <dbReference type="Pfam" id="PF13304"/>
    </source>
</evidence>
<dbReference type="GO" id="GO:0016887">
    <property type="term" value="F:ATP hydrolysis activity"/>
    <property type="evidence" value="ECO:0007669"/>
    <property type="project" value="InterPro"/>
</dbReference>
<feature type="domain" description="ATPase AAA-type core" evidence="1">
    <location>
        <begin position="45"/>
        <end position="316"/>
    </location>
</feature>
<dbReference type="SUPFAM" id="SSF52540">
    <property type="entry name" value="P-loop containing nucleoside triphosphate hydrolases"/>
    <property type="match status" value="1"/>
</dbReference>
<sequence length="544" mass="62308">MVIVSWLSVLMHTTPSIIDDMIIEKINLKNLRCFENAELNLSKSLNILVGFNNSGKSTILKSVYSLQELFYLRETDIRAREDSFSIEFEIGQVNKPEQSYFAPAYFHPGIRATTTRYINITLNQSGERESYTLEKRELTADERTYVGDQRKQKFDGFPNREDKGGFIYPFLTTRKKAFISTQGSVEDTFIIRDSQSNLPAKVQKINGIPTINEEFRRLCKTIIGYEVVPIAAQQNGYTLGMYSGPYNTIPIEAMGEGVINIIGLLVNLLTEDGKLFLLEEIENDLHPVALKILLDLIIKKAKNNQVIISTHSDVVLKHLSAIEGAKIFYISQDNTGLAIPTSTIQEVPASPQQRRDILKLLGYDLSDRDLFEGYLLFEESSAERIVRDFIIPNFVPELHHKIGTIAANGVDDVHAKFKHLHDLFLYVHSSPVYKNKAWVIADGDEAGKRNIEKMQNDYKKSWSPEHFVCLSEEQFERYYPALFQQEVERIFSIQNKKIQRDEKLTLLNQVLEWLQEDKKRAKKALDESAKEVIELFQKIATALK</sequence>
<protein>
    <submittedName>
        <fullName evidence="2">AAA15 family ATPase/GTPase</fullName>
    </submittedName>
</protein>
<accession>A0A4R8DUF9</accession>
<dbReference type="EMBL" id="SODV01000001">
    <property type="protein sequence ID" value="TDX01799.1"/>
    <property type="molecule type" value="Genomic_DNA"/>
</dbReference>
<comment type="caution">
    <text evidence="2">The sequence shown here is derived from an EMBL/GenBank/DDBJ whole genome shotgun (WGS) entry which is preliminary data.</text>
</comment>
<proteinExistence type="predicted"/>
<dbReference type="PANTHER" id="PTHR43581">
    <property type="entry name" value="ATP/GTP PHOSPHATASE"/>
    <property type="match status" value="1"/>
</dbReference>
<organism evidence="2 3">
    <name type="scientific">Dinghuibacter silviterrae</name>
    <dbReference type="NCBI Taxonomy" id="1539049"/>
    <lineage>
        <taxon>Bacteria</taxon>
        <taxon>Pseudomonadati</taxon>
        <taxon>Bacteroidota</taxon>
        <taxon>Chitinophagia</taxon>
        <taxon>Chitinophagales</taxon>
        <taxon>Chitinophagaceae</taxon>
        <taxon>Dinghuibacter</taxon>
    </lineage>
</organism>
<dbReference type="OrthoDB" id="9792800at2"/>
<keyword evidence="3" id="KW-1185">Reference proteome</keyword>